<proteinExistence type="predicted"/>
<dbReference type="OrthoDB" id="2959714at2759"/>
<name>A0A8H5GQ44_9AGAR</name>
<evidence type="ECO:0000313" key="1">
    <source>
        <dbReference type="EMBL" id="KAF5368700.1"/>
    </source>
</evidence>
<dbReference type="AlphaFoldDB" id="A0A8H5GQ44"/>
<evidence type="ECO:0000313" key="2">
    <source>
        <dbReference type="Proteomes" id="UP000565441"/>
    </source>
</evidence>
<protein>
    <submittedName>
        <fullName evidence="1">Uncharacterized protein</fullName>
    </submittedName>
</protein>
<gene>
    <name evidence="1" type="ORF">D9615_010317</name>
</gene>
<organism evidence="1 2">
    <name type="scientific">Tricholomella constricta</name>
    <dbReference type="NCBI Taxonomy" id="117010"/>
    <lineage>
        <taxon>Eukaryota</taxon>
        <taxon>Fungi</taxon>
        <taxon>Dikarya</taxon>
        <taxon>Basidiomycota</taxon>
        <taxon>Agaricomycotina</taxon>
        <taxon>Agaricomycetes</taxon>
        <taxon>Agaricomycetidae</taxon>
        <taxon>Agaricales</taxon>
        <taxon>Tricholomatineae</taxon>
        <taxon>Lyophyllaceae</taxon>
        <taxon>Tricholomella</taxon>
    </lineage>
</organism>
<accession>A0A8H5GQ44</accession>
<sequence>MVNARLRFSSTAEEVDDGGGVFWIVLPFHNVTEESGIGARWVICRLMDGVELACLDFLLLDWRLGSQTGPGVGPSSLKPPGEHRKKARLRGMEPFTDSRQRGGSSPLLDVGMQEGYLDDVFDVLDAHCHPCILMGRFALIWMGVEVFSEQPLDLLIRRKQVGAVAADLLRTGCWAEVALVYTYREDYLQPPPRIFERTDGTFSIKIWSEEAAHLLVDPPPDEPVDNNRPFLIQALCCEALNPVLLESDMHPSPEFASLKPRLLTDLDTHFLPHVRCQSTSRRPQTKVYIPSIPRYLDALLAQIRWLEDNGYGSMGTYGPRSDVESLVRYLFLEMPSQRKKLLPLMRRESRSALEKILDRYKRTYKLKLRRHEIAQAFKRENGSEARIQ</sequence>
<comment type="caution">
    <text evidence="1">The sequence shown here is derived from an EMBL/GenBank/DDBJ whole genome shotgun (WGS) entry which is preliminary data.</text>
</comment>
<keyword evidence="2" id="KW-1185">Reference proteome</keyword>
<dbReference type="Proteomes" id="UP000565441">
    <property type="component" value="Unassembled WGS sequence"/>
</dbReference>
<reference evidence="1 2" key="1">
    <citation type="journal article" date="2020" name="ISME J.">
        <title>Uncovering the hidden diversity of litter-decomposition mechanisms in mushroom-forming fungi.</title>
        <authorList>
            <person name="Floudas D."/>
            <person name="Bentzer J."/>
            <person name="Ahren D."/>
            <person name="Johansson T."/>
            <person name="Persson P."/>
            <person name="Tunlid A."/>
        </authorList>
    </citation>
    <scope>NUCLEOTIDE SEQUENCE [LARGE SCALE GENOMIC DNA]</scope>
    <source>
        <strain evidence="1 2">CBS 661.87</strain>
    </source>
</reference>
<dbReference type="EMBL" id="JAACJP010000059">
    <property type="protein sequence ID" value="KAF5368700.1"/>
    <property type="molecule type" value="Genomic_DNA"/>
</dbReference>